<dbReference type="EMBL" id="MU004231">
    <property type="protein sequence ID" value="KAF2673686.1"/>
    <property type="molecule type" value="Genomic_DNA"/>
</dbReference>
<keyword evidence="2" id="KW-0963">Cytoplasm</keyword>
<keyword evidence="7" id="KW-1185">Reference proteome</keyword>
<feature type="compositionally biased region" description="Acidic residues" evidence="5">
    <location>
        <begin position="10"/>
        <end position="21"/>
    </location>
</feature>
<name>A0A6A6UPN8_9PEZI</name>
<dbReference type="InterPro" id="IPR036521">
    <property type="entry name" value="SRP19-like_sf"/>
</dbReference>
<evidence type="ECO:0000256" key="5">
    <source>
        <dbReference type="SAM" id="MobiDB-lite"/>
    </source>
</evidence>
<comment type="subcellular location">
    <subcellularLocation>
        <location evidence="1">Cytoplasm</location>
    </subcellularLocation>
</comment>
<feature type="region of interest" description="Disordered" evidence="5">
    <location>
        <begin position="1"/>
        <end position="27"/>
    </location>
</feature>
<evidence type="ECO:0000313" key="6">
    <source>
        <dbReference type="EMBL" id="KAF2673686.1"/>
    </source>
</evidence>
<dbReference type="PANTHER" id="PTHR17453">
    <property type="entry name" value="SIGNAL RECOGNITION PARTICLE 19 KD PROTEIN"/>
    <property type="match status" value="1"/>
</dbReference>
<sequence>MSQHARIEEVSDSDLDSDPEIMDPTALAPNEIIAPSRTLIDPKNIPSTSPAPPAETRYVQQQKLDHTYATIYPLYFDAAATRAQGRRVGSADAVRNPLAKGLADALSTFTRQIVLEPGKRHPKDWANPGRVKVKCYDEGGKWALRGVKNKRHLYKKVSEHLKAHPTTANDPHRLPVRGLPLPEDGVIPPPAVPRGWRVNEILPLHSAAVTGGGVSDNIMKDIQAAMMGQEPGAAPPKIEAKKEKKKKKGAK</sequence>
<evidence type="ECO:0000256" key="2">
    <source>
        <dbReference type="ARBA" id="ARBA00022490"/>
    </source>
</evidence>
<dbReference type="GO" id="GO:0005786">
    <property type="term" value="C:signal recognition particle, endoplasmic reticulum targeting"/>
    <property type="evidence" value="ECO:0007669"/>
    <property type="project" value="UniProtKB-KW"/>
</dbReference>
<keyword evidence="4" id="KW-0687">Ribonucleoprotein</keyword>
<proteinExistence type="predicted"/>
<dbReference type="GO" id="GO:0006617">
    <property type="term" value="P:SRP-dependent cotranslational protein targeting to membrane, signal sequence recognition"/>
    <property type="evidence" value="ECO:0007669"/>
    <property type="project" value="TreeGrafter"/>
</dbReference>
<dbReference type="Pfam" id="PF01922">
    <property type="entry name" value="SRP19"/>
    <property type="match status" value="1"/>
</dbReference>
<gene>
    <name evidence="6" type="ORF">BT63DRAFT_421820</name>
</gene>
<evidence type="ECO:0000256" key="4">
    <source>
        <dbReference type="ARBA" id="ARBA00023274"/>
    </source>
</evidence>
<dbReference type="SUPFAM" id="SSF69695">
    <property type="entry name" value="SRP19"/>
    <property type="match status" value="1"/>
</dbReference>
<evidence type="ECO:0000313" key="7">
    <source>
        <dbReference type="Proteomes" id="UP000799302"/>
    </source>
</evidence>
<dbReference type="PANTHER" id="PTHR17453:SF0">
    <property type="entry name" value="SIGNAL RECOGNITION PARTICLE 19 KDA PROTEIN"/>
    <property type="match status" value="1"/>
</dbReference>
<accession>A0A6A6UPN8</accession>
<keyword evidence="3" id="KW-0733">Signal recognition particle</keyword>
<protein>
    <submittedName>
        <fullName evidence="6">Signal recognition particle, SRP19 subunit</fullName>
    </submittedName>
</protein>
<evidence type="ECO:0000256" key="1">
    <source>
        <dbReference type="ARBA" id="ARBA00004496"/>
    </source>
</evidence>
<dbReference type="Gene3D" id="3.30.56.30">
    <property type="entry name" value="Signal recognition particle, SRP19-like subunit"/>
    <property type="match status" value="1"/>
</dbReference>
<dbReference type="Proteomes" id="UP000799302">
    <property type="component" value="Unassembled WGS sequence"/>
</dbReference>
<dbReference type="AlphaFoldDB" id="A0A6A6UPN8"/>
<organism evidence="6 7">
    <name type="scientific">Microthyrium microscopicum</name>
    <dbReference type="NCBI Taxonomy" id="703497"/>
    <lineage>
        <taxon>Eukaryota</taxon>
        <taxon>Fungi</taxon>
        <taxon>Dikarya</taxon>
        <taxon>Ascomycota</taxon>
        <taxon>Pezizomycotina</taxon>
        <taxon>Dothideomycetes</taxon>
        <taxon>Dothideomycetes incertae sedis</taxon>
        <taxon>Microthyriales</taxon>
        <taxon>Microthyriaceae</taxon>
        <taxon>Microthyrium</taxon>
    </lineage>
</organism>
<reference evidence="6" key="1">
    <citation type="journal article" date="2020" name="Stud. Mycol.">
        <title>101 Dothideomycetes genomes: a test case for predicting lifestyles and emergence of pathogens.</title>
        <authorList>
            <person name="Haridas S."/>
            <person name="Albert R."/>
            <person name="Binder M."/>
            <person name="Bloem J."/>
            <person name="Labutti K."/>
            <person name="Salamov A."/>
            <person name="Andreopoulos B."/>
            <person name="Baker S."/>
            <person name="Barry K."/>
            <person name="Bills G."/>
            <person name="Bluhm B."/>
            <person name="Cannon C."/>
            <person name="Castanera R."/>
            <person name="Culley D."/>
            <person name="Daum C."/>
            <person name="Ezra D."/>
            <person name="Gonzalez J."/>
            <person name="Henrissat B."/>
            <person name="Kuo A."/>
            <person name="Liang C."/>
            <person name="Lipzen A."/>
            <person name="Lutzoni F."/>
            <person name="Magnuson J."/>
            <person name="Mondo S."/>
            <person name="Nolan M."/>
            <person name="Ohm R."/>
            <person name="Pangilinan J."/>
            <person name="Park H.-J."/>
            <person name="Ramirez L."/>
            <person name="Alfaro M."/>
            <person name="Sun H."/>
            <person name="Tritt A."/>
            <person name="Yoshinaga Y."/>
            <person name="Zwiers L.-H."/>
            <person name="Turgeon B."/>
            <person name="Goodwin S."/>
            <person name="Spatafora J."/>
            <person name="Crous P."/>
            <person name="Grigoriev I."/>
        </authorList>
    </citation>
    <scope>NUCLEOTIDE SEQUENCE</scope>
    <source>
        <strain evidence="6">CBS 115976</strain>
    </source>
</reference>
<dbReference type="OrthoDB" id="2190947at2759"/>
<dbReference type="GO" id="GO:0008312">
    <property type="term" value="F:7S RNA binding"/>
    <property type="evidence" value="ECO:0007669"/>
    <property type="project" value="InterPro"/>
</dbReference>
<evidence type="ECO:0000256" key="3">
    <source>
        <dbReference type="ARBA" id="ARBA00023135"/>
    </source>
</evidence>
<feature type="region of interest" description="Disordered" evidence="5">
    <location>
        <begin position="226"/>
        <end position="251"/>
    </location>
</feature>
<dbReference type="InterPro" id="IPR002778">
    <property type="entry name" value="Signal_recog_particle_SRP19"/>
</dbReference>